<gene>
    <name evidence="2" type="ORF">ACJMK2_033174</name>
</gene>
<dbReference type="Proteomes" id="UP001634394">
    <property type="component" value="Unassembled WGS sequence"/>
</dbReference>
<evidence type="ECO:0000313" key="2">
    <source>
        <dbReference type="EMBL" id="KAL3880973.1"/>
    </source>
</evidence>
<organism evidence="2 3">
    <name type="scientific">Sinanodonta woodiana</name>
    <name type="common">Chinese pond mussel</name>
    <name type="synonym">Anodonta woodiana</name>
    <dbReference type="NCBI Taxonomy" id="1069815"/>
    <lineage>
        <taxon>Eukaryota</taxon>
        <taxon>Metazoa</taxon>
        <taxon>Spiralia</taxon>
        <taxon>Lophotrochozoa</taxon>
        <taxon>Mollusca</taxon>
        <taxon>Bivalvia</taxon>
        <taxon>Autobranchia</taxon>
        <taxon>Heteroconchia</taxon>
        <taxon>Palaeoheterodonta</taxon>
        <taxon>Unionida</taxon>
        <taxon>Unionoidea</taxon>
        <taxon>Unionidae</taxon>
        <taxon>Unioninae</taxon>
        <taxon>Sinanodonta</taxon>
    </lineage>
</organism>
<feature type="region of interest" description="Disordered" evidence="1">
    <location>
        <begin position="1"/>
        <end position="33"/>
    </location>
</feature>
<comment type="caution">
    <text evidence="2">The sequence shown here is derived from an EMBL/GenBank/DDBJ whole genome shotgun (WGS) entry which is preliminary data.</text>
</comment>
<dbReference type="AlphaFoldDB" id="A0ABD3X7J7"/>
<proteinExistence type="predicted"/>
<dbReference type="EMBL" id="JBJQND010000004">
    <property type="protein sequence ID" value="KAL3880973.1"/>
    <property type="molecule type" value="Genomic_DNA"/>
</dbReference>
<sequence>MDTPPMEKIKKTGGQNPAVDKPSMVKPPMVKPPVIKAPMVKPPVIKAPRTDKTKLPAQSVTSKVISYCRSSEHKRTFHVQDNSSYQYSSVFKIMFPLRQIKH</sequence>
<protein>
    <submittedName>
        <fullName evidence="2">Uncharacterized protein</fullName>
    </submittedName>
</protein>
<reference evidence="2 3" key="1">
    <citation type="submission" date="2024-11" db="EMBL/GenBank/DDBJ databases">
        <title>Chromosome-level genome assembly of the freshwater bivalve Anodonta woodiana.</title>
        <authorList>
            <person name="Chen X."/>
        </authorList>
    </citation>
    <scope>NUCLEOTIDE SEQUENCE [LARGE SCALE GENOMIC DNA]</scope>
    <source>
        <strain evidence="2">MN2024</strain>
        <tissue evidence="2">Gills</tissue>
    </source>
</reference>
<accession>A0ABD3X7J7</accession>
<name>A0ABD3X7J7_SINWO</name>
<feature type="compositionally biased region" description="Basic and acidic residues" evidence="1">
    <location>
        <begin position="1"/>
        <end position="10"/>
    </location>
</feature>
<evidence type="ECO:0000256" key="1">
    <source>
        <dbReference type="SAM" id="MobiDB-lite"/>
    </source>
</evidence>
<evidence type="ECO:0000313" key="3">
    <source>
        <dbReference type="Proteomes" id="UP001634394"/>
    </source>
</evidence>
<keyword evidence="3" id="KW-1185">Reference proteome</keyword>